<dbReference type="AlphaFoldDB" id="A0A139PIS9"/>
<gene>
    <name evidence="1" type="ORF">SORDD21_01376</name>
</gene>
<sequence length="129" mass="15356">MKLERGCLVHTIYFYKDKNGNEPVLDYMRELACQKSKDSRIKLNKVNDYIELLSQHGTSAGQPYIKHLEDEIWELRPLRDRILFVAWVDGSFVLLHHFVKKTQKTPRREIEKAKRELKDLKERGLSDEE</sequence>
<name>A0A139PIS9_STROR</name>
<protein>
    <submittedName>
        <fullName evidence="1">Phage-related protein</fullName>
    </submittedName>
</protein>
<accession>A0A139PIS9</accession>
<dbReference type="InterPro" id="IPR009241">
    <property type="entry name" value="HigB-like"/>
</dbReference>
<dbReference type="Pfam" id="PF05973">
    <property type="entry name" value="Gp49"/>
    <property type="match status" value="1"/>
</dbReference>
<dbReference type="PATRIC" id="fig|1303.81.peg.1677"/>
<organism evidence="1 2">
    <name type="scientific">Streptococcus oralis</name>
    <dbReference type="NCBI Taxonomy" id="1303"/>
    <lineage>
        <taxon>Bacteria</taxon>
        <taxon>Bacillati</taxon>
        <taxon>Bacillota</taxon>
        <taxon>Bacilli</taxon>
        <taxon>Lactobacillales</taxon>
        <taxon>Streptococcaceae</taxon>
        <taxon>Streptococcus</taxon>
    </lineage>
</organism>
<evidence type="ECO:0000313" key="2">
    <source>
        <dbReference type="Proteomes" id="UP000070053"/>
    </source>
</evidence>
<dbReference type="EMBL" id="LQZP01000332">
    <property type="protein sequence ID" value="KXT90248.1"/>
    <property type="molecule type" value="Genomic_DNA"/>
</dbReference>
<reference evidence="1 2" key="1">
    <citation type="submission" date="2016-01" db="EMBL/GenBank/DDBJ databases">
        <title>Highly variable Streptococcus oralis are common among viridans streptococci isolated from primates.</title>
        <authorList>
            <person name="Denapaite D."/>
            <person name="Rieger M."/>
            <person name="Koendgen S."/>
            <person name="Brueckner R."/>
            <person name="Ochigava I."/>
            <person name="Kappeler P."/>
            <person name="Maetz-Rensing K."/>
            <person name="Leendertz F."/>
            <person name="Hakenbeck R."/>
        </authorList>
    </citation>
    <scope>NUCLEOTIDE SEQUENCE [LARGE SCALE GENOMIC DNA]</scope>
    <source>
        <strain evidence="1 2">DD21</strain>
    </source>
</reference>
<proteinExistence type="predicted"/>
<evidence type="ECO:0000313" key="1">
    <source>
        <dbReference type="EMBL" id="KXT90248.1"/>
    </source>
</evidence>
<comment type="caution">
    <text evidence="1">The sequence shown here is derived from an EMBL/GenBank/DDBJ whole genome shotgun (WGS) entry which is preliminary data.</text>
</comment>
<dbReference type="Proteomes" id="UP000070053">
    <property type="component" value="Unassembled WGS sequence"/>
</dbReference>